<dbReference type="Gene3D" id="1.10.30.10">
    <property type="entry name" value="High mobility group box domain"/>
    <property type="match status" value="1"/>
</dbReference>
<feature type="region of interest" description="Disordered" evidence="4">
    <location>
        <begin position="1"/>
        <end position="20"/>
    </location>
</feature>
<feature type="domain" description="HMG box" evidence="5">
    <location>
        <begin position="282"/>
        <end position="352"/>
    </location>
</feature>
<gene>
    <name evidence="6" type="ORF">BQ2448_6328</name>
</gene>
<evidence type="ECO:0000259" key="5">
    <source>
        <dbReference type="PROSITE" id="PS50118"/>
    </source>
</evidence>
<dbReference type="InterPro" id="IPR009071">
    <property type="entry name" value="HMG_box_dom"/>
</dbReference>
<evidence type="ECO:0000313" key="6">
    <source>
        <dbReference type="EMBL" id="SCV73898.1"/>
    </source>
</evidence>
<dbReference type="Proteomes" id="UP000198372">
    <property type="component" value="Unassembled WGS sequence"/>
</dbReference>
<feature type="compositionally biased region" description="Polar residues" evidence="4">
    <location>
        <begin position="111"/>
        <end position="121"/>
    </location>
</feature>
<protein>
    <submittedName>
        <fullName evidence="6">BQ2448_6328 protein</fullName>
    </submittedName>
</protein>
<feature type="region of interest" description="Disordered" evidence="4">
    <location>
        <begin position="180"/>
        <end position="209"/>
    </location>
</feature>
<dbReference type="SUPFAM" id="SSF47095">
    <property type="entry name" value="HMG-box"/>
    <property type="match status" value="1"/>
</dbReference>
<dbReference type="GO" id="GO:0030154">
    <property type="term" value="P:cell differentiation"/>
    <property type="evidence" value="ECO:0007669"/>
    <property type="project" value="TreeGrafter"/>
</dbReference>
<feature type="compositionally biased region" description="Polar residues" evidence="4">
    <location>
        <begin position="66"/>
        <end position="81"/>
    </location>
</feature>
<proteinExistence type="predicted"/>
<keyword evidence="2" id="KW-0804">Transcription</keyword>
<feature type="compositionally biased region" description="Polar residues" evidence="4">
    <location>
        <begin position="41"/>
        <end position="58"/>
    </location>
</feature>
<dbReference type="GO" id="GO:0001228">
    <property type="term" value="F:DNA-binding transcription activator activity, RNA polymerase II-specific"/>
    <property type="evidence" value="ECO:0007669"/>
    <property type="project" value="TreeGrafter"/>
</dbReference>
<keyword evidence="3" id="KW-0539">Nucleus</keyword>
<dbReference type="GO" id="GO:0000978">
    <property type="term" value="F:RNA polymerase II cis-regulatory region sequence-specific DNA binding"/>
    <property type="evidence" value="ECO:0007669"/>
    <property type="project" value="TreeGrafter"/>
</dbReference>
<dbReference type="SMART" id="SM00398">
    <property type="entry name" value="HMG"/>
    <property type="match status" value="1"/>
</dbReference>
<evidence type="ECO:0000256" key="2">
    <source>
        <dbReference type="ARBA" id="ARBA00023163"/>
    </source>
</evidence>
<name>A0A238FRP9_9BASI</name>
<feature type="region of interest" description="Disordered" evidence="4">
    <location>
        <begin position="362"/>
        <end position="386"/>
    </location>
</feature>
<dbReference type="Pfam" id="PF00505">
    <property type="entry name" value="HMG_box"/>
    <property type="match status" value="1"/>
</dbReference>
<evidence type="ECO:0000313" key="7">
    <source>
        <dbReference type="Proteomes" id="UP000198372"/>
    </source>
</evidence>
<accession>A0A238FRP9</accession>
<dbReference type="GO" id="GO:0005634">
    <property type="term" value="C:nucleus"/>
    <property type="evidence" value="ECO:0007669"/>
    <property type="project" value="UniProtKB-UniRule"/>
</dbReference>
<evidence type="ECO:0000256" key="1">
    <source>
        <dbReference type="ARBA" id="ARBA00023125"/>
    </source>
</evidence>
<feature type="region of interest" description="Disordered" evidence="4">
    <location>
        <begin position="564"/>
        <end position="606"/>
    </location>
</feature>
<organism evidence="6 7">
    <name type="scientific">Microbotryum intermedium</name>
    <dbReference type="NCBI Taxonomy" id="269621"/>
    <lineage>
        <taxon>Eukaryota</taxon>
        <taxon>Fungi</taxon>
        <taxon>Dikarya</taxon>
        <taxon>Basidiomycota</taxon>
        <taxon>Pucciniomycotina</taxon>
        <taxon>Microbotryomycetes</taxon>
        <taxon>Microbotryales</taxon>
        <taxon>Microbotryaceae</taxon>
        <taxon>Microbotryum</taxon>
    </lineage>
</organism>
<reference evidence="7" key="1">
    <citation type="submission" date="2016-09" db="EMBL/GenBank/DDBJ databases">
        <authorList>
            <person name="Jeantristanb JTB J.-T."/>
            <person name="Ricardo R."/>
        </authorList>
    </citation>
    <scope>NUCLEOTIDE SEQUENCE [LARGE SCALE GENOMIC DNA]</scope>
</reference>
<sequence>MHEKRRESDLQPCTEINQPCSPCRLRSGRILHRAEVGEASRSPSNTPTSGGTCPQVQVKSRGRSSLPPQQRRASNRASMNRTDLAGNMANSSASYAFPSPIVPSLSLALPQPSTSRHSLITPTADAPPKPSPLSSSTALTGVELEDLDKDELIALIRKHLRAQPFIPDVDPAALDRLRRPSPRLPRVRKKAPRAREASAVSMQSPISRVVKAQRGPNSILALEPKGAGECLVNDPLDISLGSPDELVEAAPSSPKTEQGRDQAAESGSKSPKQAGKRDRSQPPRPSNPWILYRSAQIQRLRADPRFVETSQGEISKLISYMWRDEDPEVRLKFEQLAAEAKARHADKYPDYTYRPAKRVRRKAELAADVNSTPSSSSSSGKGVSQSCKGSTCSPRLIVLNSATLQLSFQLGVPSPTTQNWEELASISSTVSWLPSIPSTPAALDASINDLLASINKQQLVDPTEYALDPMALYSDSLWGSYVSSSSSDADLESPASSPFTLGDHLVPLSAPAAFSYFDFGMASSALGEPVPVPAASLSPALLASTPLSSCPSVNSSMASDVSMCSLSRSMSEDNEESSAGTPTQGNVSKGWLHPTPTTPGQEVSLF</sequence>
<dbReference type="OrthoDB" id="6247875at2759"/>
<feature type="region of interest" description="Disordered" evidence="4">
    <location>
        <begin position="108"/>
        <end position="136"/>
    </location>
</feature>
<feature type="region of interest" description="Disordered" evidence="4">
    <location>
        <begin position="242"/>
        <end position="290"/>
    </location>
</feature>
<dbReference type="PANTHER" id="PTHR10270:SF161">
    <property type="entry name" value="SEX-DETERMINING REGION Y PROTEIN"/>
    <property type="match status" value="1"/>
</dbReference>
<dbReference type="InterPro" id="IPR036910">
    <property type="entry name" value="HMG_box_dom_sf"/>
</dbReference>
<keyword evidence="1 3" id="KW-0238">DNA-binding</keyword>
<feature type="compositionally biased region" description="Polar residues" evidence="4">
    <location>
        <begin position="577"/>
        <end position="587"/>
    </location>
</feature>
<keyword evidence="7" id="KW-1185">Reference proteome</keyword>
<feature type="region of interest" description="Disordered" evidence="4">
    <location>
        <begin position="34"/>
        <end position="82"/>
    </location>
</feature>
<dbReference type="InterPro" id="IPR050140">
    <property type="entry name" value="SRY-related_HMG-box_TF-like"/>
</dbReference>
<evidence type="ECO:0000256" key="4">
    <source>
        <dbReference type="SAM" id="MobiDB-lite"/>
    </source>
</evidence>
<dbReference type="PANTHER" id="PTHR10270">
    <property type="entry name" value="SOX TRANSCRIPTION FACTOR"/>
    <property type="match status" value="1"/>
</dbReference>
<dbReference type="CDD" id="cd01389">
    <property type="entry name" value="HMG-box_ROX1-like"/>
    <property type="match status" value="1"/>
</dbReference>
<dbReference type="PROSITE" id="PS50118">
    <property type="entry name" value="HMG_BOX_2"/>
    <property type="match status" value="1"/>
</dbReference>
<feature type="compositionally biased region" description="Basic residues" evidence="4">
    <location>
        <begin position="180"/>
        <end position="192"/>
    </location>
</feature>
<evidence type="ECO:0000256" key="3">
    <source>
        <dbReference type="PROSITE-ProRule" id="PRU00267"/>
    </source>
</evidence>
<dbReference type="STRING" id="269621.A0A238FRP9"/>
<dbReference type="EMBL" id="FMSP01000019">
    <property type="protein sequence ID" value="SCV73898.1"/>
    <property type="molecule type" value="Genomic_DNA"/>
</dbReference>
<dbReference type="AlphaFoldDB" id="A0A238FRP9"/>
<feature type="compositionally biased region" description="Low complexity" evidence="4">
    <location>
        <begin position="371"/>
        <end position="386"/>
    </location>
</feature>
<feature type="DNA-binding region" description="HMG box" evidence="3">
    <location>
        <begin position="282"/>
        <end position="352"/>
    </location>
</feature>